<dbReference type="Gene3D" id="3.90.180.10">
    <property type="entry name" value="Medium-chain alcohol dehydrogenases, catalytic domain"/>
    <property type="match status" value="1"/>
</dbReference>
<protein>
    <submittedName>
        <fullName evidence="3">Oxidoreductase YncB</fullName>
    </submittedName>
</protein>
<comment type="caution">
    <text evidence="3">The sequence shown here is derived from an EMBL/GenBank/DDBJ whole genome shotgun (WGS) entry which is preliminary data.</text>
</comment>
<evidence type="ECO:0000256" key="1">
    <source>
        <dbReference type="ARBA" id="ARBA00023002"/>
    </source>
</evidence>
<dbReference type="Pfam" id="PF00107">
    <property type="entry name" value="ADH_zinc_N"/>
    <property type="match status" value="1"/>
</dbReference>
<dbReference type="AlphaFoldDB" id="M2YHM0"/>
<dbReference type="InterPro" id="IPR011032">
    <property type="entry name" value="GroES-like_sf"/>
</dbReference>
<feature type="domain" description="Enoyl reductase (ER)" evidence="2">
    <location>
        <begin position="32"/>
        <end position="350"/>
    </location>
</feature>
<dbReference type="CDD" id="cd05288">
    <property type="entry name" value="PGDH"/>
    <property type="match status" value="1"/>
</dbReference>
<keyword evidence="4" id="KW-1185">Reference proteome</keyword>
<dbReference type="SUPFAM" id="SSF51735">
    <property type="entry name" value="NAD(P)-binding Rossmann-fold domains"/>
    <property type="match status" value="1"/>
</dbReference>
<dbReference type="FunFam" id="3.40.50.720:FF:000121">
    <property type="entry name" value="Prostaglandin reductase 2"/>
    <property type="match status" value="1"/>
</dbReference>
<reference evidence="3 4" key="1">
    <citation type="journal article" date="2014" name="Genome Announc.">
        <title>Draft Genome Sequence of Kocuria palustris PEL.</title>
        <authorList>
            <person name="Sharma G."/>
            <person name="Khatri I."/>
            <person name="Subramanian S."/>
        </authorList>
    </citation>
    <scope>NUCLEOTIDE SEQUENCE [LARGE SCALE GENOMIC DNA]</scope>
    <source>
        <strain evidence="3 4">PEL</strain>
    </source>
</reference>
<dbReference type="InterPro" id="IPR041694">
    <property type="entry name" value="ADH_N_2"/>
</dbReference>
<evidence type="ECO:0000313" key="3">
    <source>
        <dbReference type="EMBL" id="EME38000.1"/>
    </source>
</evidence>
<dbReference type="InterPro" id="IPR036291">
    <property type="entry name" value="NAD(P)-bd_dom_sf"/>
</dbReference>
<accession>M2YHM0</accession>
<dbReference type="PANTHER" id="PTHR43205:SF7">
    <property type="entry name" value="PROSTAGLANDIN REDUCTASE 1"/>
    <property type="match status" value="1"/>
</dbReference>
<dbReference type="Pfam" id="PF16884">
    <property type="entry name" value="ADH_N_2"/>
    <property type="match status" value="1"/>
</dbReference>
<dbReference type="SMART" id="SM00829">
    <property type="entry name" value="PKS_ER"/>
    <property type="match status" value="1"/>
</dbReference>
<dbReference type="SUPFAM" id="SSF50129">
    <property type="entry name" value="GroES-like"/>
    <property type="match status" value="1"/>
</dbReference>
<dbReference type="InterPro" id="IPR045010">
    <property type="entry name" value="MDR_fam"/>
</dbReference>
<evidence type="ECO:0000313" key="4">
    <source>
        <dbReference type="Proteomes" id="UP000009877"/>
    </source>
</evidence>
<dbReference type="EMBL" id="ANHZ02000001">
    <property type="protein sequence ID" value="EME38000.1"/>
    <property type="molecule type" value="Genomic_DNA"/>
</dbReference>
<dbReference type="Gene3D" id="3.40.50.720">
    <property type="entry name" value="NAD(P)-binding Rossmann-like Domain"/>
    <property type="match status" value="1"/>
</dbReference>
<dbReference type="STRING" id="71999.KPaMU14_05315"/>
<organism evidence="3 4">
    <name type="scientific">Kocuria palustris PEL</name>
    <dbReference type="NCBI Taxonomy" id="1236550"/>
    <lineage>
        <taxon>Bacteria</taxon>
        <taxon>Bacillati</taxon>
        <taxon>Actinomycetota</taxon>
        <taxon>Actinomycetes</taxon>
        <taxon>Micrococcales</taxon>
        <taxon>Micrococcaceae</taxon>
        <taxon>Kocuria</taxon>
    </lineage>
</organism>
<keyword evidence="1" id="KW-0560">Oxidoreductase</keyword>
<dbReference type="GO" id="GO:0016628">
    <property type="term" value="F:oxidoreductase activity, acting on the CH-CH group of donors, NAD or NADP as acceptor"/>
    <property type="evidence" value="ECO:0007669"/>
    <property type="project" value="InterPro"/>
</dbReference>
<dbReference type="InterPro" id="IPR020843">
    <property type="entry name" value="ER"/>
</dbReference>
<dbReference type="Proteomes" id="UP000009877">
    <property type="component" value="Unassembled WGS sequence"/>
</dbReference>
<gene>
    <name evidence="3" type="ORF">C884_00195</name>
</gene>
<dbReference type="PANTHER" id="PTHR43205">
    <property type="entry name" value="PROSTAGLANDIN REDUCTASE"/>
    <property type="match status" value="1"/>
</dbReference>
<dbReference type="InterPro" id="IPR013149">
    <property type="entry name" value="ADH-like_C"/>
</dbReference>
<evidence type="ECO:0000259" key="2">
    <source>
        <dbReference type="SMART" id="SM00829"/>
    </source>
</evidence>
<name>M2YHM0_9MICC</name>
<proteinExistence type="predicted"/>
<sequence>MVSMSIPTVNDLAASARSTRWVLASRPSGWPTEDDVRQETVELPELSDGEIRVVNEAISVDPYMRGRMNDGPSYVPPFELGEPMDGAAVGVVVASRSEDVPEGTRVLHGQGWRDVAQLSAAKTQKLPDLRDTEGPLAASKFLGIAGMPGFTAWLGLTRIAAMQEGDTVFVSGAAGTVGSAVGQIARLKGAARVIGSAGGPEKNRIVTERYGFDACLDYKRGDVMGQLGEAAPNGIDVYFDNVGGDHLEAAIQHFNDDGRAALCGAISQYNDDQPAPGPRNMGMLVTKRLMLQGFIQGFYTEAMGDFLAEMGPWLAAGEIVADETVEDGIDQAFDAFLGMMQGRNVGKMAVRTAVAD</sequence>